<evidence type="ECO:0000313" key="3">
    <source>
        <dbReference type="Proteomes" id="UP000254631"/>
    </source>
</evidence>
<organism evidence="2 3">
    <name type="scientific">Legionella pneumophila</name>
    <dbReference type="NCBI Taxonomy" id="446"/>
    <lineage>
        <taxon>Bacteria</taxon>
        <taxon>Pseudomonadati</taxon>
        <taxon>Pseudomonadota</taxon>
        <taxon>Gammaproteobacteria</taxon>
        <taxon>Legionellales</taxon>
        <taxon>Legionellaceae</taxon>
        <taxon>Legionella</taxon>
    </lineage>
</organism>
<dbReference type="EMBL" id="UGOL01000001">
    <property type="protein sequence ID" value="STX80581.1"/>
    <property type="molecule type" value="Genomic_DNA"/>
</dbReference>
<proteinExistence type="predicted"/>
<protein>
    <submittedName>
        <fullName evidence="2">Uncharacterized protein</fullName>
    </submittedName>
</protein>
<name>A0A378KAS7_LEGPN</name>
<dbReference type="Proteomes" id="UP000254631">
    <property type="component" value="Unassembled WGS sequence"/>
</dbReference>
<accession>A0A378KAS7</accession>
<gene>
    <name evidence="2" type="ORF">NCTC12000_02597</name>
</gene>
<feature type="region of interest" description="Disordered" evidence="1">
    <location>
        <begin position="405"/>
        <end position="425"/>
    </location>
</feature>
<evidence type="ECO:0000313" key="2">
    <source>
        <dbReference type="EMBL" id="STX80581.1"/>
    </source>
</evidence>
<dbReference type="AlphaFoldDB" id="A0A378KAS7"/>
<evidence type="ECO:0000256" key="1">
    <source>
        <dbReference type="SAM" id="MobiDB-lite"/>
    </source>
</evidence>
<reference evidence="2 3" key="1">
    <citation type="submission" date="2018-06" db="EMBL/GenBank/DDBJ databases">
        <authorList>
            <consortium name="Pathogen Informatics"/>
            <person name="Doyle S."/>
        </authorList>
    </citation>
    <scope>NUCLEOTIDE SEQUENCE [LARGE SCALE GENOMIC DNA]</scope>
    <source>
        <strain evidence="2 3">NCTC12000</strain>
    </source>
</reference>
<sequence length="425" mass="48511">MKINKTTNDQNADQKSSQYIYVEKKEIGGIDTEIITESYYPIPWGSASERPLDYYEKQSKIITYYKEDIDLDGNPFNKKIEIEIPKVDEGENRHRRIKVKVDGNPIIFQDNNILDMDETFNIRDVNLLIHMVLNNFHPKSNSTCLQTITPFIHLPGTGGDEDYEFNQKNNGDMSKVLLPYVQEMCSLNNSSVVRQLLIPVATKGGLHHWNLCMLFIDENNIPSLYYIESENLLASFDYYTYMYYMEDYKMHILPQVNALLAKFHYPAIDKVNFCQAKQFSQEGCGIAMSLNMHKILEEKYPQVICYSNTPRKGIPSHTEIRCLSSNVSIEEDALMRVELAFKIQARASIIAEGALDAKMVEKKSLVCSEILSDSRSLSVKAKEAFGFFQSAQPGISSEMHSVMAEDKGNDETSSSDINAEACRLW</sequence>
<dbReference type="RefSeq" id="WP_027219396.1">
    <property type="nucleotide sequence ID" value="NZ_BAZA01000051.1"/>
</dbReference>